<evidence type="ECO:0000313" key="1">
    <source>
        <dbReference type="EMBL" id="CAJ1977432.1"/>
    </source>
</evidence>
<dbReference type="Gramene" id="rna-AYBTSS11_LOCUS29597">
    <property type="protein sequence ID" value="CAJ1977432.1"/>
    <property type="gene ID" value="gene-AYBTSS11_LOCUS29597"/>
</dbReference>
<name>A0AA87B7P4_9FABA</name>
<dbReference type="AlphaFoldDB" id="A0AA87B7P4"/>
<keyword evidence="2" id="KW-1185">Reference proteome</keyword>
<evidence type="ECO:0000313" key="2">
    <source>
        <dbReference type="Proteomes" id="UP001189624"/>
    </source>
</evidence>
<reference evidence="1" key="1">
    <citation type="submission" date="2023-10" db="EMBL/GenBank/DDBJ databases">
        <authorList>
            <person name="Domelevo Entfellner J.-B."/>
        </authorList>
    </citation>
    <scope>NUCLEOTIDE SEQUENCE</scope>
</reference>
<gene>
    <name evidence="1" type="ORF">AYBTSS11_LOCUS29597</name>
</gene>
<sequence length="253" mass="29554">MGKPFGSVWKAVLVCSTDFVHLRQSCRRRSGLRFWHYVEPDNKHLHLDPTIDIYSYKEETASIDVALGWLGLVDELVLCLLVLGCSHTEINQVLCGSIERIYRKLQLVIPLMSKAMGSVKMLRFPGNVFDFTINQLDNRETVPVIFRRNVDKFHVNGAALWLKFKSWKQHVFRREDYNLHYLLANDVSVQPDAAQTKRRHVDPQSDIEDYDKLLLMSKKLFINHYLKLEYVNDLVLKSHENDMTVKFGFDGWI</sequence>
<dbReference type="Proteomes" id="UP001189624">
    <property type="component" value="Chromosome 10"/>
</dbReference>
<protein>
    <submittedName>
        <fullName evidence="1">Uncharacterized protein</fullName>
    </submittedName>
</protein>
<organism evidence="1 2">
    <name type="scientific">Sphenostylis stenocarpa</name>
    <dbReference type="NCBI Taxonomy" id="92480"/>
    <lineage>
        <taxon>Eukaryota</taxon>
        <taxon>Viridiplantae</taxon>
        <taxon>Streptophyta</taxon>
        <taxon>Embryophyta</taxon>
        <taxon>Tracheophyta</taxon>
        <taxon>Spermatophyta</taxon>
        <taxon>Magnoliopsida</taxon>
        <taxon>eudicotyledons</taxon>
        <taxon>Gunneridae</taxon>
        <taxon>Pentapetalae</taxon>
        <taxon>rosids</taxon>
        <taxon>fabids</taxon>
        <taxon>Fabales</taxon>
        <taxon>Fabaceae</taxon>
        <taxon>Papilionoideae</taxon>
        <taxon>50 kb inversion clade</taxon>
        <taxon>NPAAA clade</taxon>
        <taxon>indigoferoid/millettioid clade</taxon>
        <taxon>Phaseoleae</taxon>
        <taxon>Sphenostylis</taxon>
    </lineage>
</organism>
<proteinExistence type="predicted"/>
<dbReference type="EMBL" id="OY731407">
    <property type="protein sequence ID" value="CAJ1977432.1"/>
    <property type="molecule type" value="Genomic_DNA"/>
</dbReference>
<accession>A0AA87B7P4</accession>